<dbReference type="PANTHER" id="PTHR36807">
    <property type="entry name" value="PHOSPHOGLYCOLATE PHOSPHATASE"/>
    <property type="match status" value="1"/>
</dbReference>
<dbReference type="Proteomes" id="UP001154282">
    <property type="component" value="Unassembled WGS sequence"/>
</dbReference>
<name>A0AAV0MP95_9ROSI</name>
<accession>A0AAV0MP95</accession>
<dbReference type="PANTHER" id="PTHR36807:SF2">
    <property type="entry name" value="PHOSPHOGLYCOLATE PHOSPHATASE"/>
    <property type="match status" value="1"/>
</dbReference>
<protein>
    <submittedName>
        <fullName evidence="3">Uncharacterized protein</fullName>
    </submittedName>
</protein>
<dbReference type="AlphaFoldDB" id="A0AAV0MP95"/>
<evidence type="ECO:0000256" key="2">
    <source>
        <dbReference type="SAM" id="Phobius"/>
    </source>
</evidence>
<keyword evidence="2" id="KW-1133">Transmembrane helix</keyword>
<dbReference type="Pfam" id="PF12452">
    <property type="entry name" value="DUF3685"/>
    <property type="match status" value="2"/>
</dbReference>
<keyword evidence="4" id="KW-1185">Reference proteome</keyword>
<dbReference type="EMBL" id="CAMGYJ010000007">
    <property type="protein sequence ID" value="CAI0448195.1"/>
    <property type="molecule type" value="Genomic_DNA"/>
</dbReference>
<keyword evidence="2" id="KW-0812">Transmembrane</keyword>
<reference evidence="3" key="1">
    <citation type="submission" date="2022-08" db="EMBL/GenBank/DDBJ databases">
        <authorList>
            <person name="Gutierrez-Valencia J."/>
        </authorList>
    </citation>
    <scope>NUCLEOTIDE SEQUENCE</scope>
</reference>
<comment type="caution">
    <text evidence="3">The sequence shown here is derived from an EMBL/GenBank/DDBJ whole genome shotgun (WGS) entry which is preliminary data.</text>
</comment>
<evidence type="ECO:0000313" key="4">
    <source>
        <dbReference type="Proteomes" id="UP001154282"/>
    </source>
</evidence>
<evidence type="ECO:0000313" key="3">
    <source>
        <dbReference type="EMBL" id="CAI0448195.1"/>
    </source>
</evidence>
<sequence>MAECANSPSSLELPVWKGCGRVGRCNVPRSCHLSTPHSRKNFRRSSKFELIFTPKWAPARTLKPVVSPLRKDGSWSCSCLAALADPDGATLSDWVSVSNQLLLMTSIFLTYMAGVIPVQKSHSSSQKTVLEENSVRKNWKSPGGARNSNDQVNSNQAWNDVKAKLLDSLDAVEHSSYLVEDFLKSEKQHPNRPLSLDAVSGGSKLHLLWASFYHLEEEAGTVNDVLGDNDAVTLDGWMAMFPKVINDSCHAVCMTWLKEELQLESNKSDKVLASLMIEKLKRDDAALRNIRKSGKEDLYAELLYFLKFGSARNARLYDHSLFVTHGDSILEDLVINIADGIANLYLELISVDGSLPDGMNDLGTAMCSLSTRALQRLRNEIALNQWLYQNMETVASIYEDRFDLCILQLKAIKEPTHTQEGDNTSWWKRLSLTKSVAVSSSFDCIVICQFRMPAKRTKELRALIGWRYYYSLYLELYDIGLPLVRAVIDKISSAISFFLVTLIGRSLGLIYSGIRQSLRWK</sequence>
<evidence type="ECO:0000256" key="1">
    <source>
        <dbReference type="SAM" id="MobiDB-lite"/>
    </source>
</evidence>
<proteinExistence type="predicted"/>
<feature type="transmembrane region" description="Helical" evidence="2">
    <location>
        <begin position="494"/>
        <end position="514"/>
    </location>
</feature>
<dbReference type="InterPro" id="IPR022552">
    <property type="entry name" value="UPF_Ycf55"/>
</dbReference>
<keyword evidence="2" id="KW-0472">Membrane</keyword>
<organism evidence="3 4">
    <name type="scientific">Linum tenue</name>
    <dbReference type="NCBI Taxonomy" id="586396"/>
    <lineage>
        <taxon>Eukaryota</taxon>
        <taxon>Viridiplantae</taxon>
        <taxon>Streptophyta</taxon>
        <taxon>Embryophyta</taxon>
        <taxon>Tracheophyta</taxon>
        <taxon>Spermatophyta</taxon>
        <taxon>Magnoliopsida</taxon>
        <taxon>eudicotyledons</taxon>
        <taxon>Gunneridae</taxon>
        <taxon>Pentapetalae</taxon>
        <taxon>rosids</taxon>
        <taxon>fabids</taxon>
        <taxon>Malpighiales</taxon>
        <taxon>Linaceae</taxon>
        <taxon>Linum</taxon>
    </lineage>
</organism>
<gene>
    <name evidence="3" type="ORF">LITE_LOCUS29694</name>
</gene>
<feature type="region of interest" description="Disordered" evidence="1">
    <location>
        <begin position="127"/>
        <end position="153"/>
    </location>
</feature>